<dbReference type="Pfam" id="PF13516">
    <property type="entry name" value="LRR_6"/>
    <property type="match status" value="1"/>
</dbReference>
<accession>A0A811PIS4</accession>
<dbReference type="FunFam" id="3.80.10.10:FF:000535">
    <property type="entry name" value="Leucine Rich Repeat family protein"/>
    <property type="match status" value="1"/>
</dbReference>
<comment type="caution">
    <text evidence="2">The sequence shown here is derived from an EMBL/GenBank/DDBJ whole genome shotgun (WGS) entry which is preliminary data.</text>
</comment>
<proteinExistence type="predicted"/>
<dbReference type="PANTHER" id="PTHR13318:SF95">
    <property type="entry name" value="F-BOX PROTEIN YLR352W"/>
    <property type="match status" value="1"/>
</dbReference>
<evidence type="ECO:0000259" key="1">
    <source>
        <dbReference type="Pfam" id="PF25372"/>
    </source>
</evidence>
<dbReference type="GO" id="GO:0019005">
    <property type="term" value="C:SCF ubiquitin ligase complex"/>
    <property type="evidence" value="ECO:0007669"/>
    <property type="project" value="TreeGrafter"/>
</dbReference>
<organism evidence="2 3">
    <name type="scientific">Miscanthus lutarioriparius</name>
    <dbReference type="NCBI Taxonomy" id="422564"/>
    <lineage>
        <taxon>Eukaryota</taxon>
        <taxon>Viridiplantae</taxon>
        <taxon>Streptophyta</taxon>
        <taxon>Embryophyta</taxon>
        <taxon>Tracheophyta</taxon>
        <taxon>Spermatophyta</taxon>
        <taxon>Magnoliopsida</taxon>
        <taxon>Liliopsida</taxon>
        <taxon>Poales</taxon>
        <taxon>Poaceae</taxon>
        <taxon>PACMAD clade</taxon>
        <taxon>Panicoideae</taxon>
        <taxon>Andropogonodae</taxon>
        <taxon>Andropogoneae</taxon>
        <taxon>Saccharinae</taxon>
        <taxon>Miscanthus</taxon>
    </lineage>
</organism>
<evidence type="ECO:0000313" key="2">
    <source>
        <dbReference type="EMBL" id="CAD6247308.1"/>
    </source>
</evidence>
<dbReference type="InterPro" id="IPR001611">
    <property type="entry name" value="Leu-rich_rpt"/>
</dbReference>
<dbReference type="GO" id="GO:0031146">
    <property type="term" value="P:SCF-dependent proteasomal ubiquitin-dependent protein catabolic process"/>
    <property type="evidence" value="ECO:0007669"/>
    <property type="project" value="TreeGrafter"/>
</dbReference>
<dbReference type="AlphaFoldDB" id="A0A811PIS4"/>
<protein>
    <recommendedName>
        <fullName evidence="1">F-box/LRR-repeat protein 15-like leucin rich repeat domain-containing protein</fullName>
    </recommendedName>
</protein>
<keyword evidence="3" id="KW-1185">Reference proteome</keyword>
<dbReference type="Gene3D" id="3.80.10.10">
    <property type="entry name" value="Ribonuclease Inhibitor"/>
    <property type="match status" value="3"/>
</dbReference>
<dbReference type="Proteomes" id="UP000604825">
    <property type="component" value="Unassembled WGS sequence"/>
</dbReference>
<dbReference type="InterPro" id="IPR006553">
    <property type="entry name" value="Leu-rich_rpt_Cys-con_subtyp"/>
</dbReference>
<name>A0A811PIS4_9POAL</name>
<dbReference type="EMBL" id="CAJGYO010000007">
    <property type="protein sequence ID" value="CAD6247308.1"/>
    <property type="molecule type" value="Genomic_DNA"/>
</dbReference>
<evidence type="ECO:0000313" key="3">
    <source>
        <dbReference type="Proteomes" id="UP000604825"/>
    </source>
</evidence>
<dbReference type="Pfam" id="PF25372">
    <property type="entry name" value="DUF7885"/>
    <property type="match status" value="1"/>
</dbReference>
<gene>
    <name evidence="2" type="ORF">NCGR_LOCUS31515</name>
</gene>
<feature type="domain" description="F-box/LRR-repeat protein 15-like leucin rich repeat" evidence="1">
    <location>
        <begin position="52"/>
        <end position="203"/>
    </location>
</feature>
<dbReference type="InterPro" id="IPR057207">
    <property type="entry name" value="FBXL15_LRR"/>
</dbReference>
<dbReference type="InterPro" id="IPR032675">
    <property type="entry name" value="LRR_dom_sf"/>
</dbReference>
<reference evidence="2" key="1">
    <citation type="submission" date="2020-10" db="EMBL/GenBank/DDBJ databases">
        <authorList>
            <person name="Han B."/>
            <person name="Lu T."/>
            <person name="Zhao Q."/>
            <person name="Huang X."/>
            <person name="Zhao Y."/>
        </authorList>
    </citation>
    <scope>NUCLEOTIDE SEQUENCE</scope>
</reference>
<dbReference type="OrthoDB" id="550575at2759"/>
<dbReference type="SMART" id="SM00367">
    <property type="entry name" value="LRR_CC"/>
    <property type="match status" value="8"/>
</dbReference>
<dbReference type="SUPFAM" id="SSF52047">
    <property type="entry name" value="RNI-like"/>
    <property type="match status" value="1"/>
</dbReference>
<dbReference type="PANTHER" id="PTHR13318">
    <property type="entry name" value="PARTNER OF PAIRED, ISOFORM B-RELATED"/>
    <property type="match status" value="1"/>
</dbReference>
<sequence length="430" mass="46394">MAAPAADEAWYRETVPRVMELVSPRLPQRDACALLAVSPWCYRALVANSRLWEVLDLREMKNAGDRLISALSLARYRHLKVLNLEFAQDIEDRHFVHLKEMSGISLENLELLNLNACQKISDKGIEAVTSLCPNLQRLAIYWIVGLTDSSIGHITKNCKQIVDLNLSGCKNISDKGMQLIANNYQELKKLNITRCVKLTDDGLKQVLLKCSSLESLNLYALSSFTDRVYKEIGSLSNLTFLDLCGAQNLTDDGLACISRCGCLTYLNLTWCVRVTDAGIVAIAQGCQSLELLSLFGIVGVTDACLEALSKSCSSSLTTLDVNGCIGIKLAATMVLDGFALKGKGGVPVTMAGSADGGCARSMATMTNRTPLVARNSICIEAIASVVANTRPKALEDATALSMVAVVVDRATTNSTDVAKGEDQATDDMGQ</sequence>